<organism evidence="4 5">
    <name type="scientific">Geotalea uraniireducens</name>
    <dbReference type="NCBI Taxonomy" id="351604"/>
    <lineage>
        <taxon>Bacteria</taxon>
        <taxon>Pseudomonadati</taxon>
        <taxon>Thermodesulfobacteriota</taxon>
        <taxon>Desulfuromonadia</taxon>
        <taxon>Geobacterales</taxon>
        <taxon>Geobacteraceae</taxon>
        <taxon>Geotalea</taxon>
    </lineage>
</organism>
<evidence type="ECO:0000259" key="2">
    <source>
        <dbReference type="Pfam" id="PF25954"/>
    </source>
</evidence>
<proteinExistence type="inferred from homology"/>
<keyword evidence="5" id="KW-1185">Reference proteome</keyword>
<dbReference type="PANTHER" id="PTHR30469">
    <property type="entry name" value="MULTIDRUG RESISTANCE PROTEIN MDTA"/>
    <property type="match status" value="1"/>
</dbReference>
<dbReference type="Proteomes" id="UP001317705">
    <property type="component" value="Chromosome"/>
</dbReference>
<dbReference type="EMBL" id="AP027151">
    <property type="protein sequence ID" value="BDV42037.1"/>
    <property type="molecule type" value="Genomic_DNA"/>
</dbReference>
<feature type="domain" description="CusB-like beta-barrel" evidence="2">
    <location>
        <begin position="234"/>
        <end position="306"/>
    </location>
</feature>
<feature type="domain" description="CzcB-like barrel-sandwich hybrid" evidence="3">
    <location>
        <begin position="63"/>
        <end position="231"/>
    </location>
</feature>
<dbReference type="Gene3D" id="1.10.287.470">
    <property type="entry name" value="Helix hairpin bin"/>
    <property type="match status" value="1"/>
</dbReference>
<comment type="similarity">
    <text evidence="1">Belongs to the membrane fusion protein (MFP) (TC 8.A.1) family.</text>
</comment>
<reference evidence="4 5" key="1">
    <citation type="submission" date="2022-12" db="EMBL/GenBank/DDBJ databases">
        <title>Polyphasic characterization of Geotalea uranireducens NIT-SL11 newly isolated from a complex of sewage sludge and microbially reduced graphene oxide.</title>
        <authorList>
            <person name="Xie L."/>
            <person name="Yoshida N."/>
            <person name="Meng L."/>
        </authorList>
    </citation>
    <scope>NUCLEOTIDE SEQUENCE [LARGE SCALE GENOMIC DNA]</scope>
    <source>
        <strain evidence="4 5">NIT-SL11</strain>
    </source>
</reference>
<dbReference type="Gene3D" id="2.40.30.170">
    <property type="match status" value="1"/>
</dbReference>
<protein>
    <submittedName>
        <fullName evidence="4">RND transporter</fullName>
    </submittedName>
</protein>
<evidence type="ECO:0000256" key="1">
    <source>
        <dbReference type="ARBA" id="ARBA00009477"/>
    </source>
</evidence>
<sequence length="389" mass="42149">MKLTTILPKRKNYLLWPLLALAGVVLLKATLFAPPRVKTVAVSRGDLVAQVYGNGTVEAKVVVGVSSTITGRIVALYADQGDRVRRGQLLARLEPDDYSSQVRQAEATLHKTEADEQLEAATLRKARTTLEQAERDARRYRALADKNLVSRQEAEQYETARRLAHDEVARCEAAVTAARMEGAAGHAAWKTARARLADTLIYAPQDGLIVSRDLEKGAVVTPGEQIFTMTDPRTVWVKANVDETQLAGIAPGNPAAITLRSAPDSPFAGQVARLARESDRVTEELEVDVAFTPPRQEFRLGEQADVLITVGRRSGVATLPAAALAARGTARGVWTVAAGRLRFQPVRVGIEDRRGLVEVAGLTGRERIALPPPGKSTTFSDGMKVRVAR</sequence>
<gene>
    <name evidence="4" type="ORF">GURASL_09600</name>
</gene>
<dbReference type="InterPro" id="IPR006143">
    <property type="entry name" value="RND_pump_MFP"/>
</dbReference>
<evidence type="ECO:0000313" key="4">
    <source>
        <dbReference type="EMBL" id="BDV42037.1"/>
    </source>
</evidence>
<dbReference type="InterPro" id="IPR058647">
    <property type="entry name" value="BSH_CzcB-like"/>
</dbReference>
<dbReference type="SUPFAM" id="SSF111369">
    <property type="entry name" value="HlyD-like secretion proteins"/>
    <property type="match status" value="1"/>
</dbReference>
<evidence type="ECO:0000313" key="5">
    <source>
        <dbReference type="Proteomes" id="UP001317705"/>
    </source>
</evidence>
<dbReference type="Pfam" id="PF25954">
    <property type="entry name" value="Beta-barrel_RND_2"/>
    <property type="match status" value="1"/>
</dbReference>
<dbReference type="Pfam" id="PF25973">
    <property type="entry name" value="BSH_CzcB"/>
    <property type="match status" value="1"/>
</dbReference>
<dbReference type="Gene3D" id="2.40.50.100">
    <property type="match status" value="1"/>
</dbReference>
<evidence type="ECO:0000259" key="3">
    <source>
        <dbReference type="Pfam" id="PF25973"/>
    </source>
</evidence>
<accession>A0ABN6VRN4</accession>
<dbReference type="Gene3D" id="2.40.420.20">
    <property type="match status" value="1"/>
</dbReference>
<dbReference type="RefSeq" id="WP_282002238.1">
    <property type="nucleotide sequence ID" value="NZ_AP027151.1"/>
</dbReference>
<dbReference type="InterPro" id="IPR058792">
    <property type="entry name" value="Beta-barrel_RND_2"/>
</dbReference>
<dbReference type="NCBIfam" id="TIGR01730">
    <property type="entry name" value="RND_mfp"/>
    <property type="match status" value="1"/>
</dbReference>
<name>A0ABN6VRN4_9BACT</name>